<reference evidence="2 3" key="1">
    <citation type="journal article" date="2010" name="Stand. Genomic Sci.">
        <title>Complete genome sequence of Marinobacter adhaerens type strain (HP15), a diatom-interacting marine microorganism.</title>
        <authorList>
            <person name="Gardes A."/>
            <person name="Kaeppel E."/>
            <person name="Shehzad A."/>
            <person name="Seebah S."/>
            <person name="Teeling H."/>
            <person name="Yarza P."/>
            <person name="Glockner F.O."/>
            <person name="Grossart H.P."/>
            <person name="Ullrich M.S."/>
        </authorList>
    </citation>
    <scope>NUCLEOTIDE SEQUENCE [LARGE SCALE GENOMIC DNA]</scope>
    <source>
        <strain evidence="3">DSM 23420 / HP15</strain>
        <plasmid evidence="3">Plasmid pHP-187</plasmid>
    </source>
</reference>
<reference evidence="3" key="2">
    <citation type="submission" date="2010-02" db="EMBL/GenBank/DDBJ databases">
        <title>Complete genome sequence of Marinobacter adhaerens type strain (HP15).</title>
        <authorList>
            <person name="Gaerdes A.A.M."/>
            <person name="Kaeppel E."/>
            <person name="Shezad A."/>
            <person name="Seebah S."/>
            <person name="Teeling H."/>
            <person name="Yarza P."/>
            <person name="Gloeckner F.O."/>
            <person name="Ullrich M.S."/>
        </authorList>
    </citation>
    <scope>NUCLEOTIDE SEQUENCE [LARGE SCALE GENOMIC DNA]</scope>
    <source>
        <strain evidence="3">DSM 23420 / HP15</strain>
        <plasmid evidence="3">Plasmid pHP-187</plasmid>
    </source>
</reference>
<name>E4PSB3_MARAH</name>
<dbReference type="Pfam" id="PF14020">
    <property type="entry name" value="DUF4236"/>
    <property type="match status" value="1"/>
</dbReference>
<dbReference type="RefSeq" id="WP_014579437.1">
    <property type="nucleotide sequence ID" value="NC_017507.1"/>
</dbReference>
<feature type="domain" description="DUF4236" evidence="1">
    <location>
        <begin position="3"/>
        <end position="56"/>
    </location>
</feature>
<organism evidence="2 3">
    <name type="scientific">Marinobacter adhaerens (strain DSM 23420 / HP15)</name>
    <dbReference type="NCBI Taxonomy" id="225937"/>
    <lineage>
        <taxon>Bacteria</taxon>
        <taxon>Pseudomonadati</taxon>
        <taxon>Pseudomonadota</taxon>
        <taxon>Gammaproteobacteria</taxon>
        <taxon>Pseudomonadales</taxon>
        <taxon>Marinobacteraceae</taxon>
        <taxon>Marinobacter</taxon>
    </lineage>
</organism>
<evidence type="ECO:0000259" key="1">
    <source>
        <dbReference type="Pfam" id="PF14020"/>
    </source>
</evidence>
<dbReference type="EMBL" id="CP001980">
    <property type="protein sequence ID" value="ADQ00148.1"/>
    <property type="molecule type" value="Genomic_DNA"/>
</dbReference>
<sequence length="409" mass="46263">MAFRHRTSIRIAPGFRVNIGKRGVGLSAGTRKTPLSLHRRGQWESLNIPDAGVTYRERIAGETTRNAKAYPSLQLSTDIPDVARRIEQVRIRSVDGSIRVFDEHGQDLGEDGLQAAKSFAAESLRKALDTHMQGHSALLESFRSLHAQTPSPEQTATYLPTTFEEPAPEPPRLRKLGLIERFMSKKRGEVERQNFATLLLHREATKNWQSAKEEHEQFEAERKSAYRLCQQGDWSAITQVFEDVLEDIDWPTEGDIAVDTDELKRLFSIEVELPDIEQVPSEDVAAYKRGIGLSVKPFPQRKKQQRFCSYAHSMLFRLIGEAFTVHSDINTVLATAFKTEINDATGQADNVYLISVLVHRKQWTRLNFQNLDAVDPIIALGRFNIARSLTKMRTLIPISSEQISALGFQ</sequence>
<evidence type="ECO:0000313" key="3">
    <source>
        <dbReference type="Proteomes" id="UP000007077"/>
    </source>
</evidence>
<geneLocation type="plasmid" evidence="2 3">
    <name>pHP-187</name>
</geneLocation>
<dbReference type="AlphaFoldDB" id="E4PSB3"/>
<keyword evidence="2" id="KW-0614">Plasmid</keyword>
<dbReference type="PATRIC" id="fig|225937.3.peg.4365"/>
<gene>
    <name evidence="2" type="ordered locus">HP15_p187g151</name>
</gene>
<dbReference type="InterPro" id="IPR025330">
    <property type="entry name" value="DUF4236"/>
</dbReference>
<proteinExistence type="predicted"/>
<accession>E4PSB3</accession>
<dbReference type="KEGG" id="mad:HP15_p187g151"/>
<dbReference type="HOGENOM" id="CLU_065573_1_0_6"/>
<dbReference type="Proteomes" id="UP000007077">
    <property type="component" value="Plasmid pHP-187"/>
</dbReference>
<protein>
    <recommendedName>
        <fullName evidence="1">DUF4236 domain-containing protein</fullName>
    </recommendedName>
</protein>
<evidence type="ECO:0000313" key="2">
    <source>
        <dbReference type="EMBL" id="ADQ00148.1"/>
    </source>
</evidence>